<sequence>MGHTPSPEPTPDPGQRTSAERGPAIVQGRTIGIVLAVVLLALAVALAVALGGDTGGPAVLPTATPSPTSSPSAAGSGSTGTPPATPSGTATATRTGVPVPTATAGGGQTPRPTVVVPPVPTTPVPAPSPLPPPPAFPAALRGLDLEVVPGAGRVVALTFDAGANSAGLPKILSTLSGKGVRGTFFLTGTWAGANPGGVAQIVAGGHRTANHSMTHPGFTSLTGARIREEVLGAERAIRAAGADPRPLFRFPFGERDARTIAAVNDLGYASVRWTVDTLGWKGTSGGLTAQAVADRVLAGLQPGEIVLMHIGSNPDDGSTLDADALAQIIDRIRAAGYGFVTLDALLG</sequence>
<dbReference type="Gene3D" id="3.20.20.370">
    <property type="entry name" value="Glycoside hydrolase/deacetylase"/>
    <property type="match status" value="1"/>
</dbReference>
<dbReference type="EC" id="3.-.-.-" evidence="4"/>
<dbReference type="PANTHER" id="PTHR10587">
    <property type="entry name" value="GLYCOSYL TRANSFERASE-RELATED"/>
    <property type="match status" value="1"/>
</dbReference>
<accession>A0ABU9X1S7</accession>
<dbReference type="EMBL" id="JBDFRB010000010">
    <property type="protein sequence ID" value="MEN2745211.1"/>
    <property type="molecule type" value="Genomic_DNA"/>
</dbReference>
<evidence type="ECO:0000256" key="2">
    <source>
        <dbReference type="SAM" id="Phobius"/>
    </source>
</evidence>
<dbReference type="GO" id="GO:0016787">
    <property type="term" value="F:hydrolase activity"/>
    <property type="evidence" value="ECO:0007669"/>
    <property type="project" value="UniProtKB-KW"/>
</dbReference>
<reference evidence="4 5" key="1">
    <citation type="submission" date="2024-05" db="EMBL/GenBank/DDBJ databases">
        <title>Sinomonas sp. nov., isolated from a waste landfill.</title>
        <authorList>
            <person name="Zhao Y."/>
        </authorList>
    </citation>
    <scope>NUCLEOTIDE SEQUENCE [LARGE SCALE GENOMIC DNA]</scope>
    <source>
        <strain evidence="4 5">CCTCC AB2014300</strain>
    </source>
</reference>
<evidence type="ECO:0000313" key="5">
    <source>
        <dbReference type="Proteomes" id="UP001422074"/>
    </source>
</evidence>
<dbReference type="PANTHER" id="PTHR10587:SF128">
    <property type="entry name" value="POLYSACCHARIDE DEACETYLASE PDAB-RELATED"/>
    <property type="match status" value="1"/>
</dbReference>
<keyword evidence="4" id="KW-0378">Hydrolase</keyword>
<dbReference type="SUPFAM" id="SSF88713">
    <property type="entry name" value="Glycoside hydrolase/deacetylase"/>
    <property type="match status" value="1"/>
</dbReference>
<dbReference type="InterPro" id="IPR050248">
    <property type="entry name" value="Polysacc_deacetylase_ArnD"/>
</dbReference>
<evidence type="ECO:0000313" key="4">
    <source>
        <dbReference type="EMBL" id="MEN2745211.1"/>
    </source>
</evidence>
<dbReference type="PROSITE" id="PS51677">
    <property type="entry name" value="NODB"/>
    <property type="match status" value="1"/>
</dbReference>
<evidence type="ECO:0000256" key="1">
    <source>
        <dbReference type="SAM" id="MobiDB-lite"/>
    </source>
</evidence>
<organism evidence="4 5">
    <name type="scientific">Sinomonas halotolerans</name>
    <dbReference type="NCBI Taxonomy" id="1644133"/>
    <lineage>
        <taxon>Bacteria</taxon>
        <taxon>Bacillati</taxon>
        <taxon>Actinomycetota</taxon>
        <taxon>Actinomycetes</taxon>
        <taxon>Micrococcales</taxon>
        <taxon>Micrococcaceae</taxon>
        <taxon>Sinomonas</taxon>
    </lineage>
</organism>
<feature type="transmembrane region" description="Helical" evidence="2">
    <location>
        <begin position="31"/>
        <end position="52"/>
    </location>
</feature>
<evidence type="ECO:0000259" key="3">
    <source>
        <dbReference type="PROSITE" id="PS51677"/>
    </source>
</evidence>
<feature type="compositionally biased region" description="Pro residues" evidence="1">
    <location>
        <begin position="1"/>
        <end position="12"/>
    </location>
</feature>
<keyword evidence="2" id="KW-1133">Transmembrane helix</keyword>
<feature type="region of interest" description="Disordered" evidence="1">
    <location>
        <begin position="1"/>
        <end position="20"/>
    </location>
</feature>
<dbReference type="RefSeq" id="WP_345885563.1">
    <property type="nucleotide sequence ID" value="NZ_JBDFRB010000010.1"/>
</dbReference>
<dbReference type="InterPro" id="IPR002509">
    <property type="entry name" value="NODB_dom"/>
</dbReference>
<comment type="caution">
    <text evidence="4">The sequence shown here is derived from an EMBL/GenBank/DDBJ whole genome shotgun (WGS) entry which is preliminary data.</text>
</comment>
<feature type="region of interest" description="Disordered" evidence="1">
    <location>
        <begin position="60"/>
        <end position="116"/>
    </location>
</feature>
<name>A0ABU9X1S7_9MICC</name>
<dbReference type="Pfam" id="PF01522">
    <property type="entry name" value="Polysacc_deac_1"/>
    <property type="match status" value="1"/>
</dbReference>
<gene>
    <name evidence="4" type="ORF">ABCQ75_11760</name>
</gene>
<feature type="compositionally biased region" description="Low complexity" evidence="1">
    <location>
        <begin position="61"/>
        <end position="93"/>
    </location>
</feature>
<keyword evidence="2" id="KW-0812">Transmembrane</keyword>
<keyword evidence="2" id="KW-0472">Membrane</keyword>
<proteinExistence type="predicted"/>
<dbReference type="Proteomes" id="UP001422074">
    <property type="component" value="Unassembled WGS sequence"/>
</dbReference>
<protein>
    <submittedName>
        <fullName evidence="4">Polysaccharide deacetylase family protein</fullName>
        <ecNumber evidence="4">3.-.-.-</ecNumber>
    </submittedName>
</protein>
<feature type="domain" description="NodB homology" evidence="3">
    <location>
        <begin position="153"/>
        <end position="340"/>
    </location>
</feature>
<dbReference type="CDD" id="cd10917">
    <property type="entry name" value="CE4_NodB_like_6s_7s"/>
    <property type="match status" value="1"/>
</dbReference>
<dbReference type="InterPro" id="IPR011330">
    <property type="entry name" value="Glyco_hydro/deAcase_b/a-brl"/>
</dbReference>
<keyword evidence="5" id="KW-1185">Reference proteome</keyword>